<accession>A0ABD0W4P5</accession>
<feature type="compositionally biased region" description="Basic residues" evidence="1">
    <location>
        <begin position="816"/>
        <end position="829"/>
    </location>
</feature>
<dbReference type="PANTHER" id="PTHR38654">
    <property type="entry name" value="BUCKY BALL-RELATED"/>
    <property type="match status" value="1"/>
</dbReference>
<proteinExistence type="predicted"/>
<feature type="compositionally biased region" description="Basic residues" evidence="1">
    <location>
        <begin position="779"/>
        <end position="789"/>
    </location>
</feature>
<feature type="region of interest" description="Disordered" evidence="1">
    <location>
        <begin position="161"/>
        <end position="251"/>
    </location>
</feature>
<feature type="compositionally biased region" description="Polar residues" evidence="1">
    <location>
        <begin position="763"/>
        <end position="778"/>
    </location>
</feature>
<name>A0ABD0W4P5_UMBPY</name>
<feature type="region of interest" description="Disordered" evidence="1">
    <location>
        <begin position="21"/>
        <end position="54"/>
    </location>
</feature>
<feature type="region of interest" description="Disordered" evidence="1">
    <location>
        <begin position="741"/>
        <end position="829"/>
    </location>
</feature>
<dbReference type="EMBL" id="JAGEUA010000009">
    <property type="protein sequence ID" value="KAL0966084.1"/>
    <property type="molecule type" value="Genomic_DNA"/>
</dbReference>
<evidence type="ECO:0000313" key="3">
    <source>
        <dbReference type="Proteomes" id="UP001557470"/>
    </source>
</evidence>
<feature type="compositionally biased region" description="Basic and acidic residues" evidence="1">
    <location>
        <begin position="305"/>
        <end position="331"/>
    </location>
</feature>
<keyword evidence="3" id="KW-1185">Reference proteome</keyword>
<evidence type="ECO:0000313" key="2">
    <source>
        <dbReference type="EMBL" id="KAL0966084.1"/>
    </source>
</evidence>
<gene>
    <name evidence="2" type="ORF">UPYG_G00290680</name>
</gene>
<sequence length="829" mass="92186">MIYGICSERMAANLLENEQHGRQAAARNSGPCQPDLQYNPGRRHPVYGPGPLLSGRPPVHHPRPYFYVQPMQPPPPPLYHYQWPMPMPYDPYSSVPGLGYSMPGMVMPPFPLHPYMEVPGYVLPHAQLHPTEYRQYQFPPAAMAYQNNSRSRVFYQNPPSRQMANTEVQTEPLPDVSGRPTSVNSLGGADSGRGTNTPSSTSSYAEKPSCPERECNSPPSSPVRLQGLEKAQGVGTGVPVETTTVHSRRNSTDVLGKTVHGGNLVHRDVWSVCSADVMVPMCSSSEQEDEVIMADRRVSSSTDVQMDREPTSKMERTPECDQTRTHKETTHEGSTVVQPGRSGLECVLSVINDLAPDSKVNESVWSVESLAAYVPSIDWMIQNGLMDPEGEEQKLSERMSEKASDQTDQSQMSFHFTQVPKKLNASVWSVQSSAPYIPSKEILRESDCKDPGSIIEKDSEVDISRGFSASQVLAITERRRSQRLSVTLENVEALRMSSEDTIPDEESFHFSQVPKNMNESVWSVQSLASYIPSREWFIQNGILDPEKELGTVSEGVTASQVLAVTERSQRLSLSSIDTNVSHVSSSSWLADLGNVYYYGKLPLGSQENGNVDIPEHSTQSSTCLLEDPEIHVSECLEGDKDPGDFCPIPHDQEMETVKETAKQTELVVPSQQDCELISGVKTLTDTSPNRNLKICGPMCLKQINCLCEEPMLNMASFKKSPAGETEGSVAKMPLDHRFQEQQHRIARQKWQMDSKRGRRARPNNESSENGYGLNSYSKNMRHRQSRPLKAHAQTNPSNNPFGQGNGDEEPWNGYARSRKTRGANGGRRY</sequence>
<evidence type="ECO:0000256" key="1">
    <source>
        <dbReference type="SAM" id="MobiDB-lite"/>
    </source>
</evidence>
<dbReference type="AlphaFoldDB" id="A0ABD0W4P5"/>
<organism evidence="2 3">
    <name type="scientific">Umbra pygmaea</name>
    <name type="common">Eastern mudminnow</name>
    <dbReference type="NCBI Taxonomy" id="75934"/>
    <lineage>
        <taxon>Eukaryota</taxon>
        <taxon>Metazoa</taxon>
        <taxon>Chordata</taxon>
        <taxon>Craniata</taxon>
        <taxon>Vertebrata</taxon>
        <taxon>Euteleostomi</taxon>
        <taxon>Actinopterygii</taxon>
        <taxon>Neopterygii</taxon>
        <taxon>Teleostei</taxon>
        <taxon>Protacanthopterygii</taxon>
        <taxon>Esociformes</taxon>
        <taxon>Umbridae</taxon>
        <taxon>Umbra</taxon>
    </lineage>
</organism>
<protein>
    <submittedName>
        <fullName evidence="2">Uncharacterized protein</fullName>
    </submittedName>
</protein>
<dbReference type="InterPro" id="IPR053309">
    <property type="entry name" value="Balbiani_Body_Formation"/>
</dbReference>
<feature type="compositionally biased region" description="Polar residues" evidence="1">
    <location>
        <begin position="792"/>
        <end position="802"/>
    </location>
</feature>
<feature type="compositionally biased region" description="Polar residues" evidence="1">
    <location>
        <begin position="193"/>
        <end position="204"/>
    </location>
</feature>
<dbReference type="Proteomes" id="UP001557470">
    <property type="component" value="Unassembled WGS sequence"/>
</dbReference>
<reference evidence="2 3" key="1">
    <citation type="submission" date="2024-06" db="EMBL/GenBank/DDBJ databases">
        <authorList>
            <person name="Pan Q."/>
            <person name="Wen M."/>
            <person name="Jouanno E."/>
            <person name="Zahm M."/>
            <person name="Klopp C."/>
            <person name="Cabau C."/>
            <person name="Louis A."/>
            <person name="Berthelot C."/>
            <person name="Parey E."/>
            <person name="Roest Crollius H."/>
            <person name="Montfort J."/>
            <person name="Robinson-Rechavi M."/>
            <person name="Bouchez O."/>
            <person name="Lampietro C."/>
            <person name="Lopez Roques C."/>
            <person name="Donnadieu C."/>
            <person name="Postlethwait J."/>
            <person name="Bobe J."/>
            <person name="Verreycken H."/>
            <person name="Guiguen Y."/>
        </authorList>
    </citation>
    <scope>NUCLEOTIDE SEQUENCE [LARGE SCALE GENOMIC DNA]</scope>
    <source>
        <strain evidence="2">Up_M1</strain>
        <tissue evidence="2">Testis</tissue>
    </source>
</reference>
<feature type="region of interest" description="Disordered" evidence="1">
    <location>
        <begin position="296"/>
        <end position="338"/>
    </location>
</feature>
<comment type="caution">
    <text evidence="2">The sequence shown here is derived from an EMBL/GenBank/DDBJ whole genome shotgun (WGS) entry which is preliminary data.</text>
</comment>
<dbReference type="PANTHER" id="PTHR38654:SF1">
    <property type="entry name" value="BUCKY BALL"/>
    <property type="match status" value="1"/>
</dbReference>